<gene>
    <name evidence="1" type="ORF">CCZ37_02565</name>
</gene>
<proteinExistence type="predicted"/>
<evidence type="ECO:0000313" key="1">
    <source>
        <dbReference type="EMBL" id="ASU21543.1"/>
    </source>
</evidence>
<reference evidence="1 2" key="1">
    <citation type="submission" date="2017-08" db="EMBL/GenBank/DDBJ databases">
        <title>The Vibrio qinghaiensis sp.-Q67 is a luminous bacteria isolated firstly from Qinghai lake, Qinghai province, China, which has been proved to be very sensitive to detect environmental and food pollutants. Therefore, complete genome analysis of V. qinghaiensis sp.-Q67 highlights the potential application of this strain on detection of hazards in the contaminated environments.</title>
        <authorList>
            <person name="Gong L."/>
        </authorList>
    </citation>
    <scope>NUCLEOTIDE SEQUENCE [LARGE SCALE GENOMIC DNA]</scope>
    <source>
        <strain evidence="1 2">Q67</strain>
    </source>
</reference>
<dbReference type="Gene3D" id="2.60.40.4070">
    <property type="match status" value="1"/>
</dbReference>
<dbReference type="InterPro" id="IPR014469">
    <property type="entry name" value="DUF2271"/>
</dbReference>
<dbReference type="KEGG" id="vqi:CCZ37_02565"/>
<evidence type="ECO:0008006" key="3">
    <source>
        <dbReference type="Google" id="ProtNLM"/>
    </source>
</evidence>
<name>A0A223MVM6_9VIBR</name>
<keyword evidence="2" id="KW-1185">Reference proteome</keyword>
<evidence type="ECO:0000313" key="2">
    <source>
        <dbReference type="Proteomes" id="UP000215148"/>
    </source>
</evidence>
<dbReference type="AlphaFoldDB" id="A0A223MVM6"/>
<dbReference type="EMBL" id="CP022741">
    <property type="protein sequence ID" value="ASU21543.1"/>
    <property type="molecule type" value="Genomic_DNA"/>
</dbReference>
<dbReference type="RefSeq" id="WP_094499671.1">
    <property type="nucleotide sequence ID" value="NZ_CAWNHI010000001.1"/>
</dbReference>
<sequence>MNIIKWIQPYAIAFVCVVTSFKLAANPLGKLDIEFELPRLEVGMYARPYVAVWIEDSQGKPVRTIALWQKDDTWLKDIRRWWRQVGRYDRQLVDAITSATRPAGQYKMFWDGKNDQGEILEQGNYVFFAEVVREHGGRDVVRQVMSLTHSAQQFSLAATYETGVIRLHYQP</sequence>
<dbReference type="Proteomes" id="UP000215148">
    <property type="component" value="Chromosome 1"/>
</dbReference>
<accession>A0A223MVM6</accession>
<organism evidence="1 2">
    <name type="scientific">Vibrio qinghaiensis</name>
    <dbReference type="NCBI Taxonomy" id="2025808"/>
    <lineage>
        <taxon>Bacteria</taxon>
        <taxon>Pseudomonadati</taxon>
        <taxon>Pseudomonadota</taxon>
        <taxon>Gammaproteobacteria</taxon>
        <taxon>Vibrionales</taxon>
        <taxon>Vibrionaceae</taxon>
        <taxon>Vibrio</taxon>
    </lineage>
</organism>
<dbReference type="Pfam" id="PF10029">
    <property type="entry name" value="DUF2271"/>
    <property type="match status" value="1"/>
</dbReference>
<protein>
    <recommendedName>
        <fullName evidence="3">DUF2271 domain-containing protein</fullName>
    </recommendedName>
</protein>
<dbReference type="PIRSF" id="PIRSF014995">
    <property type="entry name" value="UCP014995"/>
    <property type="match status" value="1"/>
</dbReference>